<dbReference type="Proteomes" id="UP000480266">
    <property type="component" value="Unassembled WGS sequence"/>
</dbReference>
<name>A0A7C9RJY7_9BRAD</name>
<feature type="transmembrane region" description="Helical" evidence="1">
    <location>
        <begin position="6"/>
        <end position="28"/>
    </location>
</feature>
<comment type="caution">
    <text evidence="2">The sequence shown here is derived from an EMBL/GenBank/DDBJ whole genome shotgun (WGS) entry which is preliminary data.</text>
</comment>
<keyword evidence="3" id="KW-1185">Reference proteome</keyword>
<protein>
    <submittedName>
        <fullName evidence="2">Uncharacterized protein</fullName>
    </submittedName>
</protein>
<gene>
    <name evidence="2" type="ORF">G4V63_29685</name>
</gene>
<keyword evidence="1" id="KW-1133">Transmembrane helix</keyword>
<organism evidence="2 3">
    <name type="scientific">Candidatus Afipia apatlaquensis</name>
    <dbReference type="NCBI Taxonomy" id="2712852"/>
    <lineage>
        <taxon>Bacteria</taxon>
        <taxon>Pseudomonadati</taxon>
        <taxon>Pseudomonadota</taxon>
        <taxon>Alphaproteobacteria</taxon>
        <taxon>Hyphomicrobiales</taxon>
        <taxon>Nitrobacteraceae</taxon>
        <taxon>Afipia</taxon>
    </lineage>
</organism>
<accession>A0A7C9RJY7</accession>
<proteinExistence type="predicted"/>
<keyword evidence="1" id="KW-0472">Membrane</keyword>
<evidence type="ECO:0000256" key="1">
    <source>
        <dbReference type="SAM" id="Phobius"/>
    </source>
</evidence>
<sequence length="51" mass="5699">MSTALQTALSCAAIICLTFAAIWAFWFVERLRGDSAPKISRLTKDIVKRAR</sequence>
<dbReference type="EMBL" id="JAAMRR010001518">
    <property type="protein sequence ID" value="NGX99219.1"/>
    <property type="molecule type" value="Genomic_DNA"/>
</dbReference>
<evidence type="ECO:0000313" key="3">
    <source>
        <dbReference type="Proteomes" id="UP000480266"/>
    </source>
</evidence>
<reference evidence="2" key="1">
    <citation type="submission" date="2020-02" db="EMBL/GenBank/DDBJ databases">
        <title>Draft genome sequence of Candidatus Afipia apatlaquensis IBT-C3, a potential strain for decolorization of textile dyes.</title>
        <authorList>
            <person name="Sanchez-Reyes A."/>
            <person name="Breton-Deval L."/>
            <person name="Mangelson H."/>
            <person name="Sanchez-Flores A."/>
        </authorList>
    </citation>
    <scope>NUCLEOTIDE SEQUENCE [LARGE SCALE GENOMIC DNA]</scope>
    <source>
        <strain evidence="2">IBT-C3</strain>
    </source>
</reference>
<keyword evidence="1" id="KW-0812">Transmembrane</keyword>
<evidence type="ECO:0000313" key="2">
    <source>
        <dbReference type="EMBL" id="NGX99219.1"/>
    </source>
</evidence>
<dbReference type="AlphaFoldDB" id="A0A7C9RJY7"/>